<dbReference type="AlphaFoldDB" id="A0A4R6SHY0"/>
<dbReference type="Proteomes" id="UP000295444">
    <property type="component" value="Unassembled WGS sequence"/>
</dbReference>
<feature type="region of interest" description="Disordered" evidence="1">
    <location>
        <begin position="1"/>
        <end position="92"/>
    </location>
</feature>
<gene>
    <name evidence="2" type="ORF">EV186_1021121</name>
</gene>
<evidence type="ECO:0000256" key="1">
    <source>
        <dbReference type="SAM" id="MobiDB-lite"/>
    </source>
</evidence>
<dbReference type="RefSeq" id="WP_133849852.1">
    <property type="nucleotide sequence ID" value="NZ_SNXZ01000002.1"/>
</dbReference>
<feature type="compositionally biased region" description="Polar residues" evidence="1">
    <location>
        <begin position="1"/>
        <end position="30"/>
    </location>
</feature>
<dbReference type="EMBL" id="SNXZ01000002">
    <property type="protein sequence ID" value="TDQ01253.1"/>
    <property type="molecule type" value="Genomic_DNA"/>
</dbReference>
<feature type="region of interest" description="Disordered" evidence="1">
    <location>
        <begin position="158"/>
        <end position="194"/>
    </location>
</feature>
<evidence type="ECO:0000313" key="3">
    <source>
        <dbReference type="Proteomes" id="UP000295444"/>
    </source>
</evidence>
<reference evidence="2 3" key="1">
    <citation type="submission" date="2019-03" db="EMBL/GenBank/DDBJ databases">
        <title>Genomic Encyclopedia of Type Strains, Phase IV (KMG-IV): sequencing the most valuable type-strain genomes for metagenomic binning, comparative biology and taxonomic classification.</title>
        <authorList>
            <person name="Goeker M."/>
        </authorList>
    </citation>
    <scope>NUCLEOTIDE SEQUENCE [LARGE SCALE GENOMIC DNA]</scope>
    <source>
        <strain evidence="2 3">DSM 45361</strain>
    </source>
</reference>
<protein>
    <recommendedName>
        <fullName evidence="4">Minor structural protein GP20</fullName>
    </recommendedName>
</protein>
<evidence type="ECO:0000313" key="2">
    <source>
        <dbReference type="EMBL" id="TDQ01253.1"/>
    </source>
</evidence>
<organism evidence="2 3">
    <name type="scientific">Labedaea rhizosphaerae</name>
    <dbReference type="NCBI Taxonomy" id="598644"/>
    <lineage>
        <taxon>Bacteria</taxon>
        <taxon>Bacillati</taxon>
        <taxon>Actinomycetota</taxon>
        <taxon>Actinomycetes</taxon>
        <taxon>Pseudonocardiales</taxon>
        <taxon>Pseudonocardiaceae</taxon>
        <taxon>Labedaea</taxon>
    </lineage>
</organism>
<feature type="compositionally biased region" description="Basic and acidic residues" evidence="1">
    <location>
        <begin position="32"/>
        <end position="92"/>
    </location>
</feature>
<evidence type="ECO:0008006" key="4">
    <source>
        <dbReference type="Google" id="ProtNLM"/>
    </source>
</evidence>
<proteinExistence type="predicted"/>
<sequence length="211" mass="22415">MTEPANTGTSTAEGTQTGQEDPEGTGSTQDPGKAKEAAEPDYKALYEKTLAESRKWESRSKDNASKAKKWDEAEAANRTEAEKAAARAEQAEARAKTAITSAVNAEIRAAASAWTNPADAVRYLDDKDRYIGDDGEIDTKAIAEDVAAAAKERPYLLAANGSGKRGPNPDPGQGARGSASITDQIRDAERKGDHRTALALKAQQLLSANKR</sequence>
<keyword evidence="3" id="KW-1185">Reference proteome</keyword>
<comment type="caution">
    <text evidence="2">The sequence shown here is derived from an EMBL/GenBank/DDBJ whole genome shotgun (WGS) entry which is preliminary data.</text>
</comment>
<name>A0A4R6SHY0_LABRH</name>
<accession>A0A4R6SHY0</accession>
<dbReference type="OrthoDB" id="3618464at2"/>
<feature type="compositionally biased region" description="Basic and acidic residues" evidence="1">
    <location>
        <begin position="184"/>
        <end position="194"/>
    </location>
</feature>